<feature type="transmembrane region" description="Helical" evidence="5">
    <location>
        <begin position="6"/>
        <end position="25"/>
    </location>
</feature>
<feature type="transmembrane region" description="Helical" evidence="5">
    <location>
        <begin position="128"/>
        <end position="144"/>
    </location>
</feature>
<dbReference type="Proteomes" id="UP000273278">
    <property type="component" value="Chromosome"/>
</dbReference>
<sequence>MSESYLWVIFIIVFLAIMITDLAVVDKGAKKVDTKKAAKMVVIYIAIALLFGLLIYFELGSDLAASYYAAYVIELSMSVDNLFLFIIIFAAFMIPDEDQHRVLFWGIMGAIFFRALFIMAGAELLHTFDWMMYVFGIILIYTAYKTAFAKEGDKKTEDTLPYRLSRRINATPELHGAKFFIKENGKRLATPMFLCLIVIELSDLMFAFDSIPAALAISTDIFVIYTSNIFAVMGLRSLYFVIKDVIGSLRYLKYGLGVILAFIGAKMLLAAADICEISVVVSLVFIITVLAVTVATSMAASRKDKKSTEYTEIEKKE</sequence>
<dbReference type="OMA" id="ADHAREY"/>
<name>A0A3G3IIV2_9ARCH</name>
<dbReference type="RefSeq" id="WP_015505462.1">
    <property type="nucleotide sequence ID" value="NZ_CAYARO010000001.1"/>
</dbReference>
<evidence type="ECO:0000256" key="1">
    <source>
        <dbReference type="ARBA" id="ARBA00004141"/>
    </source>
</evidence>
<dbReference type="EMBL" id="CP017686">
    <property type="protein sequence ID" value="AYQ55681.1"/>
    <property type="molecule type" value="Genomic_DNA"/>
</dbReference>
<protein>
    <submittedName>
        <fullName evidence="6">Tellurium resistance protein TerC</fullName>
    </submittedName>
</protein>
<dbReference type="NCBIfam" id="TIGR03718">
    <property type="entry name" value="R_switched_Alx"/>
    <property type="match status" value="1"/>
</dbReference>
<comment type="subcellular location">
    <subcellularLocation>
        <location evidence="1">Membrane</location>
        <topology evidence="1">Multi-pass membrane protein</topology>
    </subcellularLocation>
</comment>
<dbReference type="AlphaFoldDB" id="A0A3G3IIV2"/>
<feature type="transmembrane region" description="Helical" evidence="5">
    <location>
        <begin position="102"/>
        <end position="122"/>
    </location>
</feature>
<gene>
    <name evidence="6" type="ORF">BKD89_07755</name>
</gene>
<evidence type="ECO:0000256" key="5">
    <source>
        <dbReference type="SAM" id="Phobius"/>
    </source>
</evidence>
<feature type="transmembrane region" description="Helical" evidence="5">
    <location>
        <begin position="37"/>
        <end position="57"/>
    </location>
</feature>
<keyword evidence="4 5" id="KW-0472">Membrane</keyword>
<proteinExistence type="predicted"/>
<dbReference type="PANTHER" id="PTHR30238:SF0">
    <property type="entry name" value="THYLAKOID MEMBRANE PROTEIN TERC, CHLOROPLASTIC"/>
    <property type="match status" value="1"/>
</dbReference>
<feature type="transmembrane region" description="Helical" evidence="5">
    <location>
        <begin position="188"/>
        <end position="208"/>
    </location>
</feature>
<dbReference type="InterPro" id="IPR022369">
    <property type="entry name" value="Integral_membrane_TerC_rswitch"/>
</dbReference>
<feature type="transmembrane region" description="Helical" evidence="5">
    <location>
        <begin position="277"/>
        <end position="300"/>
    </location>
</feature>
<evidence type="ECO:0000313" key="6">
    <source>
        <dbReference type="EMBL" id="AYQ55681.1"/>
    </source>
</evidence>
<feature type="transmembrane region" description="Helical" evidence="5">
    <location>
        <begin position="214"/>
        <end position="239"/>
    </location>
</feature>
<dbReference type="GO" id="GO:0016020">
    <property type="term" value="C:membrane"/>
    <property type="evidence" value="ECO:0007669"/>
    <property type="project" value="UniProtKB-SubCell"/>
</dbReference>
<dbReference type="InterPro" id="IPR005496">
    <property type="entry name" value="Integral_membrane_TerC"/>
</dbReference>
<evidence type="ECO:0000256" key="4">
    <source>
        <dbReference type="ARBA" id="ARBA00023136"/>
    </source>
</evidence>
<dbReference type="Pfam" id="PF03741">
    <property type="entry name" value="TerC"/>
    <property type="match status" value="1"/>
</dbReference>
<keyword evidence="2 5" id="KW-0812">Transmembrane</keyword>
<organism evidence="6 7">
    <name type="scientific">Methanomethylophilus alvi</name>
    <dbReference type="NCBI Taxonomy" id="1291540"/>
    <lineage>
        <taxon>Archaea</taxon>
        <taxon>Methanobacteriati</taxon>
        <taxon>Thermoplasmatota</taxon>
        <taxon>Thermoplasmata</taxon>
        <taxon>Methanomassiliicoccales</taxon>
        <taxon>Methanomethylophilaceae</taxon>
        <taxon>Methanomethylophilus</taxon>
    </lineage>
</organism>
<dbReference type="PANTHER" id="PTHR30238">
    <property type="entry name" value="MEMBRANE BOUND PREDICTED REDOX MODULATOR"/>
    <property type="match status" value="1"/>
</dbReference>
<dbReference type="GeneID" id="41322348"/>
<accession>A0A3G3IIV2</accession>
<reference evidence="6 7" key="1">
    <citation type="submission" date="2016-10" db="EMBL/GenBank/DDBJ databases">
        <title>Complete genome of the TMA-utilizing, human hosted archaeon Methanomethylophilus alvus Gen. nov, sp. nov., strain Mx-05, derived from a pure culture.</title>
        <authorList>
            <person name="Brugere J.-F."/>
            <person name="Ben Hania W."/>
            <person name="Chaudhary P.P."/>
            <person name="Gaci N."/>
            <person name="Borrel G."/>
            <person name="Cao Van Tuat L."/>
            <person name="Fardeau M.-L."/>
            <person name="Harris H.M.B."/>
            <person name="O'Toole P.W."/>
            <person name="Ollivier B."/>
        </authorList>
    </citation>
    <scope>NUCLEOTIDE SEQUENCE [LARGE SCALE GENOMIC DNA]</scope>
    <source>
        <strain evidence="6 7">Mx-05</strain>
    </source>
</reference>
<feature type="transmembrane region" description="Helical" evidence="5">
    <location>
        <begin position="69"/>
        <end position="95"/>
    </location>
</feature>
<evidence type="ECO:0000256" key="3">
    <source>
        <dbReference type="ARBA" id="ARBA00022989"/>
    </source>
</evidence>
<keyword evidence="3 5" id="KW-1133">Transmembrane helix</keyword>
<feature type="transmembrane region" description="Helical" evidence="5">
    <location>
        <begin position="251"/>
        <end position="271"/>
    </location>
</feature>
<evidence type="ECO:0000313" key="7">
    <source>
        <dbReference type="Proteomes" id="UP000273278"/>
    </source>
</evidence>
<evidence type="ECO:0000256" key="2">
    <source>
        <dbReference type="ARBA" id="ARBA00022692"/>
    </source>
</evidence>